<dbReference type="AlphaFoldDB" id="A4N6J7"/>
<dbReference type="Pfam" id="PF01633">
    <property type="entry name" value="Choline_kinase"/>
    <property type="match status" value="1"/>
</dbReference>
<evidence type="ECO:0000313" key="2">
    <source>
        <dbReference type="Proteomes" id="UP000003798"/>
    </source>
</evidence>
<dbReference type="InterPro" id="IPR052077">
    <property type="entry name" value="CcrZ_PhaseVar_Mediator"/>
</dbReference>
<dbReference type="CDD" id="cd05151">
    <property type="entry name" value="ChoK-like"/>
    <property type="match status" value="1"/>
</dbReference>
<sequence>MVGFVKTCCKPEEVFHFLHQHSIPFSSIGGMTNQNVLLNISGVKFVLRIPNAVNLSLINREYEAFNNAQAYRAGLNVETPVLDAKSGVKLTRYLENSKPLSQTQLNEQSCLSQVSNNLYRLHNSEFIFRNVFSVFDEFRQYFSLLENKSAFFQADPRMDKLSAVFWQFENINKDLILRPCHNDLVPENMLLQDDRLFFIDWEYSGLNDPLFDIATIIEEAHLSKEAADFLLETYCNQTNKYHKTEFQIAHKRLKIHRFCQNVLWFLWTKVKEEHGENFGDYALKRLDAAFKLLEELP</sequence>
<proteinExistence type="predicted"/>
<dbReference type="Gene3D" id="3.30.200.20">
    <property type="entry name" value="Phosphorylase Kinase, domain 1"/>
    <property type="match status" value="1"/>
</dbReference>
<name>A4N6J7_HAEIF</name>
<dbReference type="InterPro" id="IPR011009">
    <property type="entry name" value="Kinase-like_dom_sf"/>
</dbReference>
<dbReference type="PANTHER" id="PTHR40086:SF1">
    <property type="entry name" value="CELL CYCLE REGULATOR CCRZ"/>
    <property type="match status" value="1"/>
</dbReference>
<gene>
    <name evidence="1" type="ORF">CGSHi22421_03298</name>
</gene>
<evidence type="ECO:0000313" key="1">
    <source>
        <dbReference type="EMBL" id="EDJ90113.1"/>
    </source>
</evidence>
<dbReference type="Proteomes" id="UP000003798">
    <property type="component" value="Unassembled WGS sequence"/>
</dbReference>
<organism evidence="1 2">
    <name type="scientific">Haemophilus influenzae R3021</name>
    <dbReference type="NCBI Taxonomy" id="375432"/>
    <lineage>
        <taxon>Bacteria</taxon>
        <taxon>Pseudomonadati</taxon>
        <taxon>Pseudomonadota</taxon>
        <taxon>Gammaproteobacteria</taxon>
        <taxon>Pasteurellales</taxon>
        <taxon>Pasteurellaceae</taxon>
        <taxon>Haemophilus</taxon>
    </lineage>
</organism>
<dbReference type="Gene3D" id="3.90.1200.10">
    <property type="match status" value="1"/>
</dbReference>
<dbReference type="SUPFAM" id="SSF56112">
    <property type="entry name" value="Protein kinase-like (PK-like)"/>
    <property type="match status" value="1"/>
</dbReference>
<reference evidence="1 2" key="1">
    <citation type="journal article" date="2007" name="Genome Biol.">
        <title>Characterization and modeling of the Haemophilus influenzae core and supragenomes based on the complete genomic sequences of Rd and 12 clinical nontypeable strains.</title>
        <authorList>
            <person name="Hogg J.S."/>
            <person name="Hu F.Z."/>
            <person name="Janto B."/>
            <person name="Boissy R."/>
            <person name="Hayes J."/>
            <person name="Keefe R."/>
            <person name="Post J.C."/>
            <person name="Ehrlich G.D."/>
        </authorList>
    </citation>
    <scope>NUCLEOTIDE SEQUENCE [LARGE SCALE GENOMIC DNA]</scope>
    <source>
        <strain evidence="1 2">R3021</strain>
    </source>
</reference>
<dbReference type="PANTHER" id="PTHR40086">
    <property type="entry name" value="PHOSPHOTRANSFERASE YTMP-RELATED"/>
    <property type="match status" value="1"/>
</dbReference>
<dbReference type="EMBL" id="AAZE01000023">
    <property type="protein sequence ID" value="EDJ90113.1"/>
    <property type="molecule type" value="Genomic_DNA"/>
</dbReference>
<accession>A4N6J7</accession>
<protein>
    <submittedName>
        <fullName evidence="1">LicA</fullName>
    </submittedName>
</protein>